<feature type="compositionally biased region" description="Polar residues" evidence="1">
    <location>
        <begin position="95"/>
        <end position="105"/>
    </location>
</feature>
<dbReference type="InterPro" id="IPR035979">
    <property type="entry name" value="RBD_domain_sf"/>
</dbReference>
<name>A0A0D2KK27_HYPSF</name>
<evidence type="ECO:0000256" key="1">
    <source>
        <dbReference type="SAM" id="MobiDB-lite"/>
    </source>
</evidence>
<accession>A0A0D2KK27</accession>
<dbReference type="Proteomes" id="UP000054270">
    <property type="component" value="Unassembled WGS sequence"/>
</dbReference>
<dbReference type="STRING" id="945553.A0A0D2KK27"/>
<gene>
    <name evidence="2" type="ORF">HYPSUDRAFT_59036</name>
</gene>
<protein>
    <submittedName>
        <fullName evidence="2">Uncharacterized protein</fullName>
    </submittedName>
</protein>
<evidence type="ECO:0000313" key="2">
    <source>
        <dbReference type="EMBL" id="KJA15027.1"/>
    </source>
</evidence>
<dbReference type="SUPFAM" id="SSF54928">
    <property type="entry name" value="RNA-binding domain, RBD"/>
    <property type="match status" value="1"/>
</dbReference>
<dbReference type="EMBL" id="KN817656">
    <property type="protein sequence ID" value="KJA15027.1"/>
    <property type="molecule type" value="Genomic_DNA"/>
</dbReference>
<feature type="compositionally biased region" description="Low complexity" evidence="1">
    <location>
        <begin position="126"/>
        <end position="136"/>
    </location>
</feature>
<dbReference type="AlphaFoldDB" id="A0A0D2KK27"/>
<feature type="region of interest" description="Disordered" evidence="1">
    <location>
        <begin position="209"/>
        <end position="234"/>
    </location>
</feature>
<sequence>MTTHYAPVCTVWAACEDVLVLEKIHSGAYAIDNLHELDEAMARCLDIGGVKLPRPWFSTPPKAAFMTGVRGRLSAPNGGQREGPATLGSLPASAVQAQQPSTSGTPDAAAKPEEEVKSPGGDAGSTGTRTPETGTPPRHPWTIFMRMPPNLQVTQAEFSEFFVQSKEGITHVNLPHSFAGKGRLAYVEFGDEGAMKAGLEEHAKKLNDITPDVKQATDSEMRGESPRHTRPPSR</sequence>
<dbReference type="Gene3D" id="3.30.70.330">
    <property type="match status" value="1"/>
</dbReference>
<feature type="compositionally biased region" description="Basic and acidic residues" evidence="1">
    <location>
        <begin position="215"/>
        <end position="227"/>
    </location>
</feature>
<reference evidence="3" key="1">
    <citation type="submission" date="2014-04" db="EMBL/GenBank/DDBJ databases">
        <title>Evolutionary Origins and Diversification of the Mycorrhizal Mutualists.</title>
        <authorList>
            <consortium name="DOE Joint Genome Institute"/>
            <consortium name="Mycorrhizal Genomics Consortium"/>
            <person name="Kohler A."/>
            <person name="Kuo A."/>
            <person name="Nagy L.G."/>
            <person name="Floudas D."/>
            <person name="Copeland A."/>
            <person name="Barry K.W."/>
            <person name="Cichocki N."/>
            <person name="Veneault-Fourrey C."/>
            <person name="LaButti K."/>
            <person name="Lindquist E.A."/>
            <person name="Lipzen A."/>
            <person name="Lundell T."/>
            <person name="Morin E."/>
            <person name="Murat C."/>
            <person name="Riley R."/>
            <person name="Ohm R."/>
            <person name="Sun H."/>
            <person name="Tunlid A."/>
            <person name="Henrissat B."/>
            <person name="Grigoriev I.V."/>
            <person name="Hibbett D.S."/>
            <person name="Martin F."/>
        </authorList>
    </citation>
    <scope>NUCLEOTIDE SEQUENCE [LARGE SCALE GENOMIC DNA]</scope>
    <source>
        <strain evidence="3">FD-334 SS-4</strain>
    </source>
</reference>
<proteinExistence type="predicted"/>
<evidence type="ECO:0000313" key="3">
    <source>
        <dbReference type="Proteomes" id="UP000054270"/>
    </source>
</evidence>
<dbReference type="GO" id="GO:0003676">
    <property type="term" value="F:nucleic acid binding"/>
    <property type="evidence" value="ECO:0007669"/>
    <property type="project" value="InterPro"/>
</dbReference>
<organism evidence="2 3">
    <name type="scientific">Hypholoma sublateritium (strain FD-334 SS-4)</name>
    <dbReference type="NCBI Taxonomy" id="945553"/>
    <lineage>
        <taxon>Eukaryota</taxon>
        <taxon>Fungi</taxon>
        <taxon>Dikarya</taxon>
        <taxon>Basidiomycota</taxon>
        <taxon>Agaricomycotina</taxon>
        <taxon>Agaricomycetes</taxon>
        <taxon>Agaricomycetidae</taxon>
        <taxon>Agaricales</taxon>
        <taxon>Agaricineae</taxon>
        <taxon>Strophariaceae</taxon>
        <taxon>Hypholoma</taxon>
    </lineage>
</organism>
<dbReference type="InterPro" id="IPR012677">
    <property type="entry name" value="Nucleotide-bd_a/b_plait_sf"/>
</dbReference>
<feature type="region of interest" description="Disordered" evidence="1">
    <location>
        <begin position="70"/>
        <end position="139"/>
    </location>
</feature>
<dbReference type="OrthoDB" id="3268437at2759"/>
<keyword evidence="3" id="KW-1185">Reference proteome</keyword>